<name>A0A109BAG0_HYPSL</name>
<dbReference type="Proteomes" id="UP000059074">
    <property type="component" value="Unassembled WGS sequence"/>
</dbReference>
<dbReference type="AlphaFoldDB" id="A0A109BAG0"/>
<dbReference type="Pfam" id="PF08856">
    <property type="entry name" value="DUF1826"/>
    <property type="match status" value="1"/>
</dbReference>
<dbReference type="RefSeq" id="WP_068463741.1">
    <property type="nucleotide sequence ID" value="NZ_LMTR01000082.1"/>
</dbReference>
<protein>
    <recommendedName>
        <fullName evidence="3">DUF1826 domain-containing protein</fullName>
    </recommendedName>
</protein>
<organism evidence="1 2">
    <name type="scientific">Hyphomicrobium sulfonivorans</name>
    <dbReference type="NCBI Taxonomy" id="121290"/>
    <lineage>
        <taxon>Bacteria</taxon>
        <taxon>Pseudomonadati</taxon>
        <taxon>Pseudomonadota</taxon>
        <taxon>Alphaproteobacteria</taxon>
        <taxon>Hyphomicrobiales</taxon>
        <taxon>Hyphomicrobiaceae</taxon>
        <taxon>Hyphomicrobium</taxon>
    </lineage>
</organism>
<comment type="caution">
    <text evidence="1">The sequence shown here is derived from an EMBL/GenBank/DDBJ whole genome shotgun (WGS) entry which is preliminary data.</text>
</comment>
<evidence type="ECO:0000313" key="1">
    <source>
        <dbReference type="EMBL" id="KWT65171.1"/>
    </source>
</evidence>
<gene>
    <name evidence="1" type="ORF">APY04_2920</name>
</gene>
<evidence type="ECO:0008006" key="3">
    <source>
        <dbReference type="Google" id="ProtNLM"/>
    </source>
</evidence>
<evidence type="ECO:0000313" key="2">
    <source>
        <dbReference type="Proteomes" id="UP000059074"/>
    </source>
</evidence>
<keyword evidence="2" id="KW-1185">Reference proteome</keyword>
<reference evidence="1 2" key="1">
    <citation type="submission" date="2015-10" db="EMBL/GenBank/DDBJ databases">
        <title>Transcriptomic analysis of a linuron degrading triple-species bacterial consortium.</title>
        <authorList>
            <person name="Albers P."/>
        </authorList>
    </citation>
    <scope>NUCLEOTIDE SEQUENCE [LARGE SCALE GENOMIC DNA]</scope>
    <source>
        <strain evidence="1 2">WDL6</strain>
    </source>
</reference>
<sequence>MTIEPLYKRYRVDGEDDAPLEGVLSSELPSVLRRWREPHCRLALWRRRFSSEIEARFARLDLEDVPSLRLMTSPADAGRRISQVLERCDALDPVLAALLIHDAAYLVTLFANATASPEVELRLEVVTDDACRKFHTDVTLARLVTTYVGAATQWVPPGHAEQALKQQDDYQGPVFSMPQFGVGLFAGKELPGNALLHRSPRISASGNSRLFLCINRPFSARPHLH</sequence>
<accession>A0A109BAG0</accession>
<dbReference type="EMBL" id="LMTR01000082">
    <property type="protein sequence ID" value="KWT65171.1"/>
    <property type="molecule type" value="Genomic_DNA"/>
</dbReference>
<dbReference type="STRING" id="121290.APY04_2920"/>
<dbReference type="PATRIC" id="fig|121290.4.peg.520"/>
<dbReference type="InterPro" id="IPR014955">
    <property type="entry name" value="DUF1826"/>
</dbReference>
<proteinExistence type="predicted"/>